<proteinExistence type="predicted"/>
<feature type="chain" id="PRO_5045583486" evidence="2">
    <location>
        <begin position="23"/>
        <end position="344"/>
    </location>
</feature>
<accession>A0ABY7A019</accession>
<feature type="compositionally biased region" description="Gly residues" evidence="1">
    <location>
        <begin position="47"/>
        <end position="134"/>
    </location>
</feature>
<evidence type="ECO:0000256" key="2">
    <source>
        <dbReference type="SAM" id="SignalP"/>
    </source>
</evidence>
<dbReference type="EMBL" id="CP113432">
    <property type="protein sequence ID" value="WAI50438.1"/>
    <property type="molecule type" value="Genomic_DNA"/>
</dbReference>
<evidence type="ECO:0000256" key="1">
    <source>
        <dbReference type="SAM" id="MobiDB-lite"/>
    </source>
</evidence>
<dbReference type="Proteomes" id="UP001163624">
    <property type="component" value="Chromosome"/>
</dbReference>
<feature type="compositionally biased region" description="Low complexity" evidence="1">
    <location>
        <begin position="34"/>
        <end position="46"/>
    </location>
</feature>
<reference evidence="3" key="1">
    <citation type="submission" date="2022-11" db="EMBL/GenBank/DDBJ databases">
        <title>Pseudomonas triclosanedens sp. nov., a triclosan degrader isolated from activated sludge.</title>
        <authorList>
            <person name="Yin Y."/>
            <person name="Lu Z."/>
        </authorList>
    </citation>
    <scope>NUCLEOTIDE SEQUENCE</scope>
    <source>
        <strain evidence="3">ZM23</strain>
    </source>
</reference>
<feature type="region of interest" description="Disordered" evidence="1">
    <location>
        <begin position="32"/>
        <end position="173"/>
    </location>
</feature>
<gene>
    <name evidence="3" type="ORF">OU419_03995</name>
</gene>
<organism evidence="3 4">
    <name type="scientific">Pseudomonas triclosanedens</name>
    <dbReference type="NCBI Taxonomy" id="2961893"/>
    <lineage>
        <taxon>Bacteria</taxon>
        <taxon>Pseudomonadati</taxon>
        <taxon>Pseudomonadota</taxon>
        <taxon>Gammaproteobacteria</taxon>
        <taxon>Pseudomonadales</taxon>
        <taxon>Pseudomonadaceae</taxon>
        <taxon>Pseudomonas</taxon>
    </lineage>
</organism>
<protein>
    <submittedName>
        <fullName evidence="3">DUF6515 family protein</fullName>
    </submittedName>
</protein>
<dbReference type="InterPro" id="IPR045398">
    <property type="entry name" value="DUF6515"/>
</dbReference>
<evidence type="ECO:0000313" key="3">
    <source>
        <dbReference type="EMBL" id="WAI50438.1"/>
    </source>
</evidence>
<keyword evidence="2" id="KW-0732">Signal</keyword>
<name>A0ABY7A019_9PSED</name>
<feature type="compositionally biased region" description="Basic and acidic residues" evidence="1">
    <location>
        <begin position="139"/>
        <end position="154"/>
    </location>
</feature>
<dbReference type="RefSeq" id="WP_254471277.1">
    <property type="nucleotide sequence ID" value="NZ_CP113432.1"/>
</dbReference>
<sequence>MKSGIWRLAGSALLSLAISGQAAVAASFGGADIQGGPSQGGQSQHQGQGGQGRPGGHGGDSGGGKFGSQDVHGGGGWQGRPPGNNGGQWQGRPPGGNDGQWHGGSPGNNGGQWQGRPPGGGSGNQWQGNNGGQGQNRPPADRDDHGKFGSHEIQRPPPGGWQGRPPANHGNWGPHPSYWRPGYVVNTVPPGHYRVPYRGADYFFNDGYWYRPYGSRYVVVAPPYGVRVRYLPSYAEQVWIGSVGYFLVAGTYYLWQAGSQDYEVVAPPVAQPAMAQAGYDVVAYPIYGQGPDQQSRDRYECHRWAAEQSGFDPASVSYAPPADVADNYRRALGACLSGRGYSIN</sequence>
<keyword evidence="4" id="KW-1185">Reference proteome</keyword>
<dbReference type="Pfam" id="PF20125">
    <property type="entry name" value="DUF6515"/>
    <property type="match status" value="1"/>
</dbReference>
<evidence type="ECO:0000313" key="4">
    <source>
        <dbReference type="Proteomes" id="UP001163624"/>
    </source>
</evidence>
<feature type="signal peptide" evidence="2">
    <location>
        <begin position="1"/>
        <end position="22"/>
    </location>
</feature>